<dbReference type="KEGG" id="vde:111248255"/>
<feature type="DNA-binding region" description="Fork-head" evidence="4">
    <location>
        <begin position="149"/>
        <end position="243"/>
    </location>
</feature>
<dbReference type="InterPro" id="IPR036390">
    <property type="entry name" value="WH_DNA-bd_sf"/>
</dbReference>
<feature type="compositionally biased region" description="Polar residues" evidence="5">
    <location>
        <begin position="452"/>
        <end position="469"/>
    </location>
</feature>
<dbReference type="PANTHER" id="PTHR46262">
    <property type="entry name" value="FORKHEAD BOX PROTEIN BINIOU"/>
    <property type="match status" value="1"/>
</dbReference>
<dbReference type="FunFam" id="1.10.10.10:FF:000071">
    <property type="entry name" value="Forkhead box F1"/>
    <property type="match status" value="1"/>
</dbReference>
<comment type="subcellular location">
    <subcellularLocation>
        <location evidence="1 4">Nucleus</location>
    </subcellularLocation>
</comment>
<feature type="compositionally biased region" description="Low complexity" evidence="5">
    <location>
        <begin position="485"/>
        <end position="495"/>
    </location>
</feature>
<dbReference type="SMART" id="SM00339">
    <property type="entry name" value="FH"/>
    <property type="match status" value="1"/>
</dbReference>
<dbReference type="SUPFAM" id="SSF46785">
    <property type="entry name" value="Winged helix' DNA-binding domain"/>
    <property type="match status" value="1"/>
</dbReference>
<feature type="domain" description="Fork-head" evidence="6">
    <location>
        <begin position="149"/>
        <end position="243"/>
    </location>
</feature>
<dbReference type="GO" id="GO:0005634">
    <property type="term" value="C:nucleus"/>
    <property type="evidence" value="ECO:0007669"/>
    <property type="project" value="UniProtKB-SubCell"/>
</dbReference>
<dbReference type="PROSITE" id="PS00658">
    <property type="entry name" value="FORK_HEAD_2"/>
    <property type="match status" value="1"/>
</dbReference>
<dbReference type="Proteomes" id="UP000594260">
    <property type="component" value="Unplaced"/>
</dbReference>
<evidence type="ECO:0000313" key="7">
    <source>
        <dbReference type="EnsemblMetazoa" id="XP_022656008"/>
    </source>
</evidence>
<dbReference type="RefSeq" id="XP_022656008.1">
    <property type="nucleotide sequence ID" value="XM_022800273.1"/>
</dbReference>
<dbReference type="InterPro" id="IPR036388">
    <property type="entry name" value="WH-like_DNA-bd_sf"/>
</dbReference>
<dbReference type="Pfam" id="PF00250">
    <property type="entry name" value="Forkhead"/>
    <property type="match status" value="1"/>
</dbReference>
<dbReference type="GeneID" id="111248255"/>
<dbReference type="OrthoDB" id="5954824at2759"/>
<dbReference type="PROSITE" id="PS50039">
    <property type="entry name" value="FORK_HEAD_3"/>
    <property type="match status" value="1"/>
</dbReference>
<feature type="compositionally biased region" description="Low complexity" evidence="5">
    <location>
        <begin position="502"/>
        <end position="522"/>
    </location>
</feature>
<dbReference type="GO" id="GO:0009887">
    <property type="term" value="P:animal organ morphogenesis"/>
    <property type="evidence" value="ECO:0007669"/>
    <property type="project" value="TreeGrafter"/>
</dbReference>
<proteinExistence type="predicted"/>
<accession>A0A7M7JS78</accession>
<dbReference type="InterPro" id="IPR001766">
    <property type="entry name" value="Fork_head_dom"/>
</dbReference>
<evidence type="ECO:0000256" key="4">
    <source>
        <dbReference type="PROSITE-ProRule" id="PRU00089"/>
    </source>
</evidence>
<dbReference type="Gene3D" id="1.10.10.10">
    <property type="entry name" value="Winged helix-like DNA-binding domain superfamily/Winged helix DNA-binding domain"/>
    <property type="match status" value="1"/>
</dbReference>
<name>A0A7M7JS78_VARDE</name>
<feature type="region of interest" description="Disordered" evidence="5">
    <location>
        <begin position="1"/>
        <end position="23"/>
    </location>
</feature>
<dbReference type="PANTHER" id="PTHR46262:SF2">
    <property type="entry name" value="FORKHEAD BOX PROTEIN BINIOU"/>
    <property type="match status" value="1"/>
</dbReference>
<dbReference type="PRINTS" id="PR00053">
    <property type="entry name" value="FORKHEAD"/>
</dbReference>
<evidence type="ECO:0000313" key="8">
    <source>
        <dbReference type="Proteomes" id="UP000594260"/>
    </source>
</evidence>
<dbReference type="GO" id="GO:0001710">
    <property type="term" value="P:mesodermal cell fate commitment"/>
    <property type="evidence" value="ECO:0007669"/>
    <property type="project" value="UniProtKB-ARBA"/>
</dbReference>
<dbReference type="CDD" id="cd20020">
    <property type="entry name" value="FH_FOXF"/>
    <property type="match status" value="1"/>
</dbReference>
<feature type="region of interest" description="Disordered" evidence="5">
    <location>
        <begin position="104"/>
        <end position="148"/>
    </location>
</feature>
<dbReference type="AlphaFoldDB" id="A0A7M7JS78"/>
<protein>
    <recommendedName>
        <fullName evidence="6">Fork-head domain-containing protein</fullName>
    </recommendedName>
</protein>
<evidence type="ECO:0000256" key="2">
    <source>
        <dbReference type="ARBA" id="ARBA00023125"/>
    </source>
</evidence>
<evidence type="ECO:0000256" key="5">
    <source>
        <dbReference type="SAM" id="MobiDB-lite"/>
    </source>
</evidence>
<keyword evidence="2 4" id="KW-0238">DNA-binding</keyword>
<dbReference type="EnsemblMetazoa" id="XM_022800273">
    <property type="protein sequence ID" value="XP_022656008"/>
    <property type="gene ID" value="LOC111248255"/>
</dbReference>
<dbReference type="InterPro" id="IPR030456">
    <property type="entry name" value="TF_fork_head_CS_2"/>
</dbReference>
<dbReference type="GO" id="GO:0000981">
    <property type="term" value="F:DNA-binding transcription factor activity, RNA polymerase II-specific"/>
    <property type="evidence" value="ECO:0007669"/>
    <property type="project" value="TreeGrafter"/>
</dbReference>
<dbReference type="InParanoid" id="A0A7M7JS78"/>
<evidence type="ECO:0000256" key="1">
    <source>
        <dbReference type="ARBA" id="ARBA00004123"/>
    </source>
</evidence>
<keyword evidence="3 4" id="KW-0539">Nucleus</keyword>
<keyword evidence="8" id="KW-1185">Reference proteome</keyword>
<feature type="compositionally biased region" description="Basic and acidic residues" evidence="5">
    <location>
        <begin position="137"/>
        <end position="148"/>
    </location>
</feature>
<organism evidence="7 8">
    <name type="scientific">Varroa destructor</name>
    <name type="common">Honeybee mite</name>
    <dbReference type="NCBI Taxonomy" id="109461"/>
    <lineage>
        <taxon>Eukaryota</taxon>
        <taxon>Metazoa</taxon>
        <taxon>Ecdysozoa</taxon>
        <taxon>Arthropoda</taxon>
        <taxon>Chelicerata</taxon>
        <taxon>Arachnida</taxon>
        <taxon>Acari</taxon>
        <taxon>Parasitiformes</taxon>
        <taxon>Mesostigmata</taxon>
        <taxon>Gamasina</taxon>
        <taxon>Dermanyssoidea</taxon>
        <taxon>Varroidae</taxon>
        <taxon>Varroa</taxon>
    </lineage>
</organism>
<dbReference type="InterPro" id="IPR051770">
    <property type="entry name" value="Forkhead_box_regulator"/>
</dbReference>
<feature type="region of interest" description="Disordered" evidence="5">
    <location>
        <begin position="452"/>
        <end position="551"/>
    </location>
</feature>
<sequence length="551" mass="58965">MMIKRETEDSPQRGDLISSVPSVPTMTPVPCMATSSGPSMLPSVVPAPASSSCTSPLSLMVENYLPHPMNGLHLDYSQHSSAIQSIYHEYINSQVSSTALAEVPDGPTAQVPEDKPGTGGAVANGKANSGSSSGGGKKSDSNSQRRQEKPPISYIALIVMAIQSSPTKRLTLNEIYTFLQQRYSFFRGSYTGWKNSVRHNLSLNECFLKLPKGLGRAAKGHYWTIDPSSEFMFEEGSFRRRPRGFRRKFQLMKQSYTNGASHVANPPAVAAGVTPIATGPAAAAAITPVANYYPEVQTTQPSMYTSTGCDMVASYTAVAAADYAVYQNGYPSYLGSMGSNVNTDYYPATVNSTVPTMNYDYMKTASLPSIVSGYENGTSVGIMASAGGGGGGGGYQEVPQDYKDYSKMMEAQMSSPLTIVGQENAVQDGGTSAGSATSKLLCDEVTSRFSLPSSPLDSAGSGQPSSREISSPLDPSGGSANVGVPPSHQQQQPPQSHHHQQQHQAHPQHQQQTQPQPHPTQQNYYAQNAEPRSAGVYVDKTEQPIYQHCTR</sequence>
<feature type="compositionally biased region" description="Basic and acidic residues" evidence="5">
    <location>
        <begin position="1"/>
        <end position="12"/>
    </location>
</feature>
<dbReference type="GO" id="GO:0000978">
    <property type="term" value="F:RNA polymerase II cis-regulatory region sequence-specific DNA binding"/>
    <property type="evidence" value="ECO:0007669"/>
    <property type="project" value="TreeGrafter"/>
</dbReference>
<evidence type="ECO:0000256" key="3">
    <source>
        <dbReference type="ARBA" id="ARBA00023242"/>
    </source>
</evidence>
<reference evidence="7" key="1">
    <citation type="submission" date="2021-01" db="UniProtKB">
        <authorList>
            <consortium name="EnsemblMetazoa"/>
        </authorList>
    </citation>
    <scope>IDENTIFICATION</scope>
</reference>
<evidence type="ECO:0000259" key="6">
    <source>
        <dbReference type="PROSITE" id="PS50039"/>
    </source>
</evidence>
<dbReference type="OMA" id="YHEYINS"/>